<sequence length="321" mass="34103">MTLHGIGLVAGQEVRTRLRTGRWKILLATWCLVVNALGIMFRVSLDGTAGPYTGENDNGVIMFGALLLAVLVLTLLVVPVLSAQSINGDRERGTLATLQVTRLTAGDIAFGKLAAAWGTGLVILGLALPAALIPVIEGAIGPGRALVVVAVVALQIGIICAMAQGWSAILARSITSMMMSYLTVFALLALTPIVYNLALPLTAEKVHGGDYSYNKSHSERVWWLLAPNPVVVLADASPRVPKRPVGPDEYRSEPTDPLGDLGRDVRHIRTGHHGDDTDGFGAAVWPYGMGFNLALAGGAVWLTRRRLTIPAHHLPKGIRVA</sequence>
<feature type="transmembrane region" description="Helical" evidence="1">
    <location>
        <begin position="145"/>
        <end position="166"/>
    </location>
</feature>
<dbReference type="RefSeq" id="WP_208260122.1">
    <property type="nucleotide sequence ID" value="NZ_JAGEOJ010000015.1"/>
</dbReference>
<protein>
    <recommendedName>
        <fullName evidence="4">ABC transporter permease</fullName>
    </recommendedName>
</protein>
<keyword evidence="1" id="KW-0472">Membrane</keyword>
<evidence type="ECO:0008006" key="4">
    <source>
        <dbReference type="Google" id="ProtNLM"/>
    </source>
</evidence>
<dbReference type="EMBL" id="JAGEOJ010000015">
    <property type="protein sequence ID" value="MBO2452239.1"/>
    <property type="molecule type" value="Genomic_DNA"/>
</dbReference>
<dbReference type="Proteomes" id="UP000669179">
    <property type="component" value="Unassembled WGS sequence"/>
</dbReference>
<keyword evidence="1" id="KW-1133">Transmembrane helix</keyword>
<feature type="transmembrane region" description="Helical" evidence="1">
    <location>
        <begin position="60"/>
        <end position="82"/>
    </location>
</feature>
<dbReference type="AlphaFoldDB" id="A0A939PN93"/>
<dbReference type="PANTHER" id="PTHR43471:SF3">
    <property type="entry name" value="ABC TRANSPORTER PERMEASE PROTEIN NATB"/>
    <property type="match status" value="1"/>
</dbReference>
<feature type="transmembrane region" description="Helical" evidence="1">
    <location>
        <begin position="284"/>
        <end position="303"/>
    </location>
</feature>
<reference evidence="2" key="1">
    <citation type="submission" date="2021-03" db="EMBL/GenBank/DDBJ databases">
        <authorList>
            <person name="Kanchanasin P."/>
            <person name="Saeng-In P."/>
            <person name="Phongsopitanun W."/>
            <person name="Yuki M."/>
            <person name="Kudo T."/>
            <person name="Ohkuma M."/>
            <person name="Tanasupawat S."/>
        </authorList>
    </citation>
    <scope>NUCLEOTIDE SEQUENCE</scope>
    <source>
        <strain evidence="2">GKU 128</strain>
    </source>
</reference>
<evidence type="ECO:0000313" key="3">
    <source>
        <dbReference type="Proteomes" id="UP000669179"/>
    </source>
</evidence>
<feature type="transmembrane region" description="Helical" evidence="1">
    <location>
        <begin position="178"/>
        <end position="198"/>
    </location>
</feature>
<accession>A0A939PN93</accession>
<feature type="transmembrane region" description="Helical" evidence="1">
    <location>
        <begin position="25"/>
        <end position="45"/>
    </location>
</feature>
<organism evidence="2 3">
    <name type="scientific">Actinomadura barringtoniae</name>
    <dbReference type="NCBI Taxonomy" id="1427535"/>
    <lineage>
        <taxon>Bacteria</taxon>
        <taxon>Bacillati</taxon>
        <taxon>Actinomycetota</taxon>
        <taxon>Actinomycetes</taxon>
        <taxon>Streptosporangiales</taxon>
        <taxon>Thermomonosporaceae</taxon>
        <taxon>Actinomadura</taxon>
    </lineage>
</organism>
<keyword evidence="3" id="KW-1185">Reference proteome</keyword>
<keyword evidence="1" id="KW-0812">Transmembrane</keyword>
<evidence type="ECO:0000313" key="2">
    <source>
        <dbReference type="EMBL" id="MBO2452239.1"/>
    </source>
</evidence>
<feature type="transmembrane region" description="Helical" evidence="1">
    <location>
        <begin position="113"/>
        <end position="133"/>
    </location>
</feature>
<proteinExistence type="predicted"/>
<comment type="caution">
    <text evidence="2">The sequence shown here is derived from an EMBL/GenBank/DDBJ whole genome shotgun (WGS) entry which is preliminary data.</text>
</comment>
<evidence type="ECO:0000256" key="1">
    <source>
        <dbReference type="SAM" id="Phobius"/>
    </source>
</evidence>
<gene>
    <name evidence="2" type="ORF">J4573_34475</name>
</gene>
<dbReference type="PANTHER" id="PTHR43471">
    <property type="entry name" value="ABC TRANSPORTER PERMEASE"/>
    <property type="match status" value="1"/>
</dbReference>
<name>A0A939PN93_9ACTN</name>